<sequence>MLKWLVSIVIVVALLGGLQPLVARYLPLGRLPGDVTMVRNGRTWHLPFTTTVLMSLLAWLILRWL</sequence>
<dbReference type="AlphaFoldDB" id="A0A557RIQ9"/>
<keyword evidence="1" id="KW-1133">Transmembrane helix</keyword>
<proteinExistence type="predicted"/>
<evidence type="ECO:0000313" key="3">
    <source>
        <dbReference type="Proteomes" id="UP000318349"/>
    </source>
</evidence>
<comment type="caution">
    <text evidence="2">The sequence shown here is derived from an EMBL/GenBank/DDBJ whole genome shotgun (WGS) entry which is preliminary data.</text>
</comment>
<protein>
    <submittedName>
        <fullName evidence="2">DUF2905 domain-containing protein</fullName>
    </submittedName>
</protein>
<evidence type="ECO:0000256" key="1">
    <source>
        <dbReference type="SAM" id="Phobius"/>
    </source>
</evidence>
<reference evidence="2 3" key="1">
    <citation type="submission" date="2019-07" db="EMBL/GenBank/DDBJ databases">
        <title>The pathways for chlorine oxyanion respiration interact through the shared metabolite chlorate.</title>
        <authorList>
            <person name="Barnum T.P."/>
            <person name="Cheng Y."/>
            <person name="Hill K.A."/>
            <person name="Lucas L.N."/>
            <person name="Carlson H.K."/>
            <person name="Coates J.D."/>
        </authorList>
    </citation>
    <scope>NUCLEOTIDE SEQUENCE [LARGE SCALE GENOMIC DNA]</scope>
    <source>
        <strain evidence="2 3">SFB-1</strain>
    </source>
</reference>
<name>A0A557RIQ9_9RHOO</name>
<dbReference type="InterPro" id="IPR021320">
    <property type="entry name" value="DUF2905"/>
</dbReference>
<dbReference type="EMBL" id="VMNI01000012">
    <property type="protein sequence ID" value="TVO75712.1"/>
    <property type="molecule type" value="Genomic_DNA"/>
</dbReference>
<accession>A0A557RIQ9</accession>
<keyword evidence="1" id="KW-0472">Membrane</keyword>
<organism evidence="2 3">
    <name type="scientific">Denitromonas halophila</name>
    <dbReference type="NCBI Taxonomy" id="1629404"/>
    <lineage>
        <taxon>Bacteria</taxon>
        <taxon>Pseudomonadati</taxon>
        <taxon>Pseudomonadota</taxon>
        <taxon>Betaproteobacteria</taxon>
        <taxon>Rhodocyclales</taxon>
        <taxon>Zoogloeaceae</taxon>
        <taxon>Denitromonas</taxon>
    </lineage>
</organism>
<gene>
    <name evidence="2" type="ORF">FHP89_12840</name>
</gene>
<keyword evidence="1" id="KW-0812">Transmembrane</keyword>
<dbReference type="Proteomes" id="UP000318349">
    <property type="component" value="Unassembled WGS sequence"/>
</dbReference>
<evidence type="ECO:0000313" key="2">
    <source>
        <dbReference type="EMBL" id="TVO75712.1"/>
    </source>
</evidence>
<dbReference type="Pfam" id="PF11146">
    <property type="entry name" value="DUF2905"/>
    <property type="match status" value="1"/>
</dbReference>
<feature type="transmembrane region" description="Helical" evidence="1">
    <location>
        <begin position="44"/>
        <end position="62"/>
    </location>
</feature>